<dbReference type="PANTHER" id="PTHR45969">
    <property type="entry name" value="RING ZINC FINGER PROTEIN-RELATED"/>
    <property type="match status" value="1"/>
</dbReference>
<evidence type="ECO:0000256" key="2">
    <source>
        <dbReference type="ARBA" id="ARBA00022771"/>
    </source>
</evidence>
<dbReference type="InterPro" id="IPR001841">
    <property type="entry name" value="Znf_RING"/>
</dbReference>
<keyword evidence="7" id="KW-1185">Reference proteome</keyword>
<dbReference type="Pfam" id="PF13639">
    <property type="entry name" value="zf-RING_2"/>
    <property type="match status" value="1"/>
</dbReference>
<dbReference type="EMBL" id="BAABME010002557">
    <property type="protein sequence ID" value="GAA0155159.1"/>
    <property type="molecule type" value="Genomic_DNA"/>
</dbReference>
<dbReference type="Gene3D" id="3.30.40.10">
    <property type="entry name" value="Zinc/RING finger domain, C3HC4 (zinc finger)"/>
    <property type="match status" value="1"/>
</dbReference>
<evidence type="ECO:0000259" key="5">
    <source>
        <dbReference type="PROSITE" id="PS50089"/>
    </source>
</evidence>
<keyword evidence="3" id="KW-0862">Zinc</keyword>
<feature type="domain" description="RING-type" evidence="5">
    <location>
        <begin position="73"/>
        <end position="115"/>
    </location>
</feature>
<protein>
    <recommendedName>
        <fullName evidence="5">RING-type domain-containing protein</fullName>
    </recommendedName>
</protein>
<evidence type="ECO:0000256" key="4">
    <source>
        <dbReference type="PROSITE-ProRule" id="PRU00175"/>
    </source>
</evidence>
<keyword evidence="1" id="KW-0479">Metal-binding</keyword>
<name>A0AAV3PTV5_LITER</name>
<organism evidence="6 7">
    <name type="scientific">Lithospermum erythrorhizon</name>
    <name type="common">Purple gromwell</name>
    <name type="synonym">Lithospermum officinale var. erythrorhizon</name>
    <dbReference type="NCBI Taxonomy" id="34254"/>
    <lineage>
        <taxon>Eukaryota</taxon>
        <taxon>Viridiplantae</taxon>
        <taxon>Streptophyta</taxon>
        <taxon>Embryophyta</taxon>
        <taxon>Tracheophyta</taxon>
        <taxon>Spermatophyta</taxon>
        <taxon>Magnoliopsida</taxon>
        <taxon>eudicotyledons</taxon>
        <taxon>Gunneridae</taxon>
        <taxon>Pentapetalae</taxon>
        <taxon>asterids</taxon>
        <taxon>lamiids</taxon>
        <taxon>Boraginales</taxon>
        <taxon>Boraginaceae</taxon>
        <taxon>Boraginoideae</taxon>
        <taxon>Lithospermeae</taxon>
        <taxon>Lithospermum</taxon>
    </lineage>
</organism>
<keyword evidence="2 4" id="KW-0863">Zinc-finger</keyword>
<dbReference type="InterPro" id="IPR013083">
    <property type="entry name" value="Znf_RING/FYVE/PHD"/>
</dbReference>
<evidence type="ECO:0000313" key="6">
    <source>
        <dbReference type="EMBL" id="GAA0155159.1"/>
    </source>
</evidence>
<dbReference type="SMART" id="SM00184">
    <property type="entry name" value="RING"/>
    <property type="match status" value="1"/>
</dbReference>
<reference evidence="6 7" key="1">
    <citation type="submission" date="2024-01" db="EMBL/GenBank/DDBJ databases">
        <title>The complete chloroplast genome sequence of Lithospermum erythrorhizon: insights into the phylogenetic relationship among Boraginaceae species and the maternal lineages of purple gromwells.</title>
        <authorList>
            <person name="Okada T."/>
            <person name="Watanabe K."/>
        </authorList>
    </citation>
    <scope>NUCLEOTIDE SEQUENCE [LARGE SCALE GENOMIC DNA]</scope>
</reference>
<comment type="caution">
    <text evidence="6">The sequence shown here is derived from an EMBL/GenBank/DDBJ whole genome shotgun (WGS) entry which is preliminary data.</text>
</comment>
<evidence type="ECO:0000313" key="7">
    <source>
        <dbReference type="Proteomes" id="UP001454036"/>
    </source>
</evidence>
<gene>
    <name evidence="6" type="ORF">LIER_12947</name>
</gene>
<evidence type="ECO:0000256" key="3">
    <source>
        <dbReference type="ARBA" id="ARBA00022833"/>
    </source>
</evidence>
<dbReference type="PROSITE" id="PS50089">
    <property type="entry name" value="ZF_RING_2"/>
    <property type="match status" value="1"/>
</dbReference>
<dbReference type="Proteomes" id="UP001454036">
    <property type="component" value="Unassembled WGS sequence"/>
</dbReference>
<proteinExistence type="predicted"/>
<accession>A0AAV3PTV5</accession>
<dbReference type="GO" id="GO:0008270">
    <property type="term" value="F:zinc ion binding"/>
    <property type="evidence" value="ECO:0007669"/>
    <property type="project" value="UniProtKB-KW"/>
</dbReference>
<sequence length="148" mass="17579">MNMSKNFHQIIHYLSTLYTYTILIVRQLKLAWDCLFHLSFAHSYNLDERGDFMAGVRYYEREDDCSSSPSIKCSVCLSEIEEGDEVRQLSCDHLFHRECLDRWLGYGNVTCPLCRSCVKMPQQRVLFPQFHQQMLLHSNYNNYYADRS</sequence>
<dbReference type="SUPFAM" id="SSF57850">
    <property type="entry name" value="RING/U-box"/>
    <property type="match status" value="1"/>
</dbReference>
<dbReference type="GO" id="GO:0016567">
    <property type="term" value="P:protein ubiquitination"/>
    <property type="evidence" value="ECO:0007669"/>
    <property type="project" value="TreeGrafter"/>
</dbReference>
<evidence type="ECO:0000256" key="1">
    <source>
        <dbReference type="ARBA" id="ARBA00022723"/>
    </source>
</evidence>
<dbReference type="PANTHER" id="PTHR45969:SF55">
    <property type="entry name" value="OS07G0686300 PROTEIN"/>
    <property type="match status" value="1"/>
</dbReference>
<dbReference type="GO" id="GO:0061630">
    <property type="term" value="F:ubiquitin protein ligase activity"/>
    <property type="evidence" value="ECO:0007669"/>
    <property type="project" value="TreeGrafter"/>
</dbReference>
<dbReference type="AlphaFoldDB" id="A0AAV3PTV5"/>